<dbReference type="Proteomes" id="UP001204015">
    <property type="component" value="Unassembled WGS sequence"/>
</dbReference>
<dbReference type="Gene3D" id="2.170.130.10">
    <property type="entry name" value="TonB-dependent receptor, plug domain"/>
    <property type="match status" value="1"/>
</dbReference>
<comment type="caution">
    <text evidence="10">The sequence shown here is derived from an EMBL/GenBank/DDBJ whole genome shotgun (WGS) entry which is preliminary data.</text>
</comment>
<keyword evidence="8" id="KW-0732">Signal</keyword>
<evidence type="ECO:0000256" key="7">
    <source>
        <dbReference type="PROSITE-ProRule" id="PRU01360"/>
    </source>
</evidence>
<dbReference type="NCBIfam" id="TIGR04057">
    <property type="entry name" value="SusC_RagA_signa"/>
    <property type="match status" value="1"/>
</dbReference>
<dbReference type="SUPFAM" id="SSF49464">
    <property type="entry name" value="Carboxypeptidase regulatory domain-like"/>
    <property type="match status" value="1"/>
</dbReference>
<evidence type="ECO:0000259" key="9">
    <source>
        <dbReference type="Pfam" id="PF07715"/>
    </source>
</evidence>
<dbReference type="InterPro" id="IPR023997">
    <property type="entry name" value="TonB-dep_OMP_SusC/RagA_CS"/>
</dbReference>
<dbReference type="NCBIfam" id="TIGR04056">
    <property type="entry name" value="OMP_RagA_SusC"/>
    <property type="match status" value="1"/>
</dbReference>
<evidence type="ECO:0000313" key="10">
    <source>
        <dbReference type="EMBL" id="MCO6026544.1"/>
    </source>
</evidence>
<dbReference type="InterPro" id="IPR037066">
    <property type="entry name" value="Plug_dom_sf"/>
</dbReference>
<keyword evidence="10" id="KW-0675">Receptor</keyword>
<accession>A0ABT1BZM8</accession>
<organism evidence="10 11">
    <name type="scientific">Segatella cerevisiae</name>
    <dbReference type="NCBI Taxonomy" id="2053716"/>
    <lineage>
        <taxon>Bacteria</taxon>
        <taxon>Pseudomonadati</taxon>
        <taxon>Bacteroidota</taxon>
        <taxon>Bacteroidia</taxon>
        <taxon>Bacteroidales</taxon>
        <taxon>Prevotellaceae</taxon>
        <taxon>Segatella</taxon>
    </lineage>
</organism>
<evidence type="ECO:0000256" key="2">
    <source>
        <dbReference type="ARBA" id="ARBA00022448"/>
    </source>
</evidence>
<dbReference type="Pfam" id="PF07715">
    <property type="entry name" value="Plug"/>
    <property type="match status" value="1"/>
</dbReference>
<evidence type="ECO:0000256" key="6">
    <source>
        <dbReference type="ARBA" id="ARBA00023237"/>
    </source>
</evidence>
<sequence length="1086" mass="119850">MNQNFVKTKLFISVCVFSFLPFSFLNVLALPKVEINAVQQGQKISGHVVDQEGAIIGANIIEQGYSANGTITDLDGNFTLVLKGKNPVLVVSYIGYKTQTITVGNRSQIDITMAPDNKTLDEVVVMGYGVQKKKLVTGATDEIKGSDIEKLNTTQVLGALQSQSPGVNITAISGQPGEGYKVAIRGAGTNSNTKPIYVIDGVTGGDINNLNPADIERVDVLKDAASCAIYGSNGANGVILITTKQGKQGKIQVSYDGNVGWANVYKMPQLLNAKQYMAVQDLVNYNNGGQPYDWSKYIDADLLKSYQDGSNKGTNWLDAIRNKNAMTTNQAINIIGGTDKSTFSSGVGYQYQDGVFGKVVKSDFRRFTFRLNSEHVIYSNTKGLDVVKVGENVYFQHKENQGIQIGNQYVNTISNMLRANPCIPIYDQNGNYTMHDYLANSGTEGWFNYNSYASNPIASLVNSQSGNNMSRNFDLNAIAYVEIQPVKDLIYKGQINYNQNSNTWRAYLPEYYINDSGDSRTVDQVTEQAGTGWGWSTTNTLNYKFNILKNHHFDVLLGTEYSESRPNFGELVQGTSTGSIYGDFKHAYLSLTKNRTSGASVTGTPYADSRNMSYFGRVNYDYNETYMLSAILRADGSSVFAPKHRWGYFPSVSGGWVVTNEKFMAPTAKWLDFLKIRAGWGQNGNRNIVDAFAYQATFAYDDNSNYAFGNTKDNYTQGASPARLANDDLTWETSDQTDIGLDARFISGKLGFTFDWYKKVTKDLLMQVPVASTTGFSTQWKNAGTVQNTGIEVALDWHDKVGPDFTYGANWNIAYNKNKVTKINSSLDYIEGGNDNISQSTGYMARMQVGHPIGYFYGYKTGGVIQNAKDLQNYIQENCGGNAVNSLQGAGLKPGDLKFIDTNHDGKITTDDKTDLGNPMPDVTMGFGLNVSYKGADLSVTAYAALGQQVARSWRKCTDGQYENYTTEVYKYWNGEGTSNRYPLIAPGNTGVNWQAVSDIYIENASYLRLQNITLGYDFKHIWKGCPFGQLRLYVTAQNLFTITGYKGMDPENGMALNSAEPWVTGVDVGNYPQPRTYLVGVNIKF</sequence>
<proteinExistence type="inferred from homology"/>
<keyword evidence="11" id="KW-1185">Reference proteome</keyword>
<keyword evidence="6 7" id="KW-0998">Cell outer membrane</keyword>
<dbReference type="SUPFAM" id="SSF56935">
    <property type="entry name" value="Porins"/>
    <property type="match status" value="1"/>
</dbReference>
<comment type="similarity">
    <text evidence="7">Belongs to the TonB-dependent receptor family.</text>
</comment>
<name>A0ABT1BZM8_9BACT</name>
<dbReference type="EMBL" id="JAMXLY010000072">
    <property type="protein sequence ID" value="MCO6026544.1"/>
    <property type="molecule type" value="Genomic_DNA"/>
</dbReference>
<dbReference type="Gene3D" id="2.60.40.1120">
    <property type="entry name" value="Carboxypeptidase-like, regulatory domain"/>
    <property type="match status" value="1"/>
</dbReference>
<keyword evidence="5 7" id="KW-0472">Membrane</keyword>
<feature type="signal peptide" evidence="8">
    <location>
        <begin position="1"/>
        <end position="29"/>
    </location>
</feature>
<dbReference type="Gene3D" id="2.40.170.20">
    <property type="entry name" value="TonB-dependent receptor, beta-barrel domain"/>
    <property type="match status" value="1"/>
</dbReference>
<protein>
    <submittedName>
        <fullName evidence="10">TonB-dependent receptor</fullName>
    </submittedName>
</protein>
<evidence type="ECO:0000256" key="5">
    <source>
        <dbReference type="ARBA" id="ARBA00023136"/>
    </source>
</evidence>
<keyword evidence="4 7" id="KW-0812">Transmembrane</keyword>
<evidence type="ECO:0000256" key="1">
    <source>
        <dbReference type="ARBA" id="ARBA00004571"/>
    </source>
</evidence>
<dbReference type="InterPro" id="IPR008969">
    <property type="entry name" value="CarboxyPept-like_regulatory"/>
</dbReference>
<dbReference type="Pfam" id="PF13715">
    <property type="entry name" value="CarbopepD_reg_2"/>
    <property type="match status" value="1"/>
</dbReference>
<keyword evidence="2 7" id="KW-0813">Transport</keyword>
<evidence type="ECO:0000313" key="11">
    <source>
        <dbReference type="Proteomes" id="UP001204015"/>
    </source>
</evidence>
<feature type="chain" id="PRO_5047214734" evidence="8">
    <location>
        <begin position="30"/>
        <end position="1086"/>
    </location>
</feature>
<keyword evidence="3 7" id="KW-1134">Transmembrane beta strand</keyword>
<reference evidence="10 11" key="1">
    <citation type="submission" date="2022-06" db="EMBL/GenBank/DDBJ databases">
        <title>A taxonomic note on the genus Prevotella: Description of four novel genera and emended description of the genera Hallella and Xylanibacter.</title>
        <authorList>
            <person name="Hitch T.C.A."/>
        </authorList>
    </citation>
    <scope>NUCLEOTIDE SEQUENCE [LARGE SCALE GENOMIC DNA]</scope>
    <source>
        <strain evidence="10 11">DSM 100619</strain>
    </source>
</reference>
<evidence type="ECO:0000256" key="8">
    <source>
        <dbReference type="SAM" id="SignalP"/>
    </source>
</evidence>
<dbReference type="PROSITE" id="PS52016">
    <property type="entry name" value="TONB_DEPENDENT_REC_3"/>
    <property type="match status" value="1"/>
</dbReference>
<gene>
    <name evidence="10" type="ORF">NG821_11985</name>
</gene>
<evidence type="ECO:0000256" key="4">
    <source>
        <dbReference type="ARBA" id="ARBA00022692"/>
    </source>
</evidence>
<dbReference type="InterPro" id="IPR039426">
    <property type="entry name" value="TonB-dep_rcpt-like"/>
</dbReference>
<dbReference type="InterPro" id="IPR023996">
    <property type="entry name" value="TonB-dep_OMP_SusC/RagA"/>
</dbReference>
<dbReference type="InterPro" id="IPR036942">
    <property type="entry name" value="Beta-barrel_TonB_sf"/>
</dbReference>
<dbReference type="RefSeq" id="WP_252761894.1">
    <property type="nucleotide sequence ID" value="NZ_JAMXLY010000072.1"/>
</dbReference>
<evidence type="ECO:0000256" key="3">
    <source>
        <dbReference type="ARBA" id="ARBA00022452"/>
    </source>
</evidence>
<dbReference type="InterPro" id="IPR012910">
    <property type="entry name" value="Plug_dom"/>
</dbReference>
<feature type="domain" description="TonB-dependent receptor plug" evidence="9">
    <location>
        <begin position="134"/>
        <end position="238"/>
    </location>
</feature>
<comment type="subcellular location">
    <subcellularLocation>
        <location evidence="1 7">Cell outer membrane</location>
        <topology evidence="1 7">Multi-pass membrane protein</topology>
    </subcellularLocation>
</comment>